<accession>A0ABT0KUQ0</accession>
<proteinExistence type="predicted"/>
<gene>
    <name evidence="1" type="ORF">L2737_19670</name>
</gene>
<evidence type="ECO:0000313" key="1">
    <source>
        <dbReference type="EMBL" id="MCL1047524.1"/>
    </source>
</evidence>
<sequence length="213" mass="24280">MIKLEQSLKPTCPFCAVILKDEKRLAAHVSSKCPKSPQAILHKKLKLSKTPSQKIQTSKPISQGIDRDKVDRFTYVLKKPVPINKNKTSVVYLCPHCRIKFASEEFLNTHISIRCTKNPANKKNRLALPKQKVKRKKSKKVLKKKEQKLTQQDASNLKQALAIKSSDPVIAAYLANNPLEEQVSPFGLPQDKYRRSAYGRHGMEYDSWSRNSK</sequence>
<organism evidence="1 2">
    <name type="scientific">Shewanella electrodiphila</name>
    <dbReference type="NCBI Taxonomy" id="934143"/>
    <lineage>
        <taxon>Bacteria</taxon>
        <taxon>Pseudomonadati</taxon>
        <taxon>Pseudomonadota</taxon>
        <taxon>Gammaproteobacteria</taxon>
        <taxon>Alteromonadales</taxon>
        <taxon>Shewanellaceae</taxon>
        <taxon>Shewanella</taxon>
    </lineage>
</organism>
<dbReference type="RefSeq" id="WP_248956852.1">
    <property type="nucleotide sequence ID" value="NZ_JAKIKU010000015.1"/>
</dbReference>
<evidence type="ECO:0000313" key="2">
    <source>
        <dbReference type="Proteomes" id="UP001202134"/>
    </source>
</evidence>
<comment type="caution">
    <text evidence="1">The sequence shown here is derived from an EMBL/GenBank/DDBJ whole genome shotgun (WGS) entry which is preliminary data.</text>
</comment>
<protein>
    <recommendedName>
        <fullName evidence="3">C2H2-type domain-containing protein</fullName>
    </recommendedName>
</protein>
<name>A0ABT0KUQ0_9GAMM</name>
<keyword evidence="2" id="KW-1185">Reference proteome</keyword>
<dbReference type="Proteomes" id="UP001202134">
    <property type="component" value="Unassembled WGS sequence"/>
</dbReference>
<dbReference type="EMBL" id="JAKIKU010000015">
    <property type="protein sequence ID" value="MCL1047524.1"/>
    <property type="molecule type" value="Genomic_DNA"/>
</dbReference>
<evidence type="ECO:0008006" key="3">
    <source>
        <dbReference type="Google" id="ProtNLM"/>
    </source>
</evidence>
<reference evidence="1 2" key="1">
    <citation type="submission" date="2022-01" db="EMBL/GenBank/DDBJ databases">
        <title>Whole genome-based taxonomy of the Shewanellaceae.</title>
        <authorList>
            <person name="Martin-Rodriguez A.J."/>
        </authorList>
    </citation>
    <scope>NUCLEOTIDE SEQUENCE [LARGE SCALE GENOMIC DNA]</scope>
    <source>
        <strain evidence="1 2">DSM 24955</strain>
    </source>
</reference>